<proteinExistence type="predicted"/>
<comment type="caution">
    <text evidence="12">The sequence shown here is derived from an EMBL/GenBank/DDBJ whole genome shotgun (WGS) entry which is preliminary data.</text>
</comment>
<evidence type="ECO:0000256" key="7">
    <source>
        <dbReference type="ARBA" id="ARBA00023052"/>
    </source>
</evidence>
<dbReference type="Gene3D" id="3.40.50.970">
    <property type="match status" value="1"/>
</dbReference>
<protein>
    <recommendedName>
        <fullName evidence="10">Pyruvate dehydrogenase E1 component subunit beta</fullName>
        <ecNumber evidence="10">1.2.4.1</ecNumber>
    </recommendedName>
</protein>
<dbReference type="InterPro" id="IPR009014">
    <property type="entry name" value="Transketo_C/PFOR_II"/>
</dbReference>
<dbReference type="InterPro" id="IPR027110">
    <property type="entry name" value="PDHB_mito-type"/>
</dbReference>
<dbReference type="SUPFAM" id="SSF52518">
    <property type="entry name" value="Thiamin diphosphate-binding fold (THDP-binding)"/>
    <property type="match status" value="1"/>
</dbReference>
<dbReference type="FunFam" id="3.40.50.970:FF:000006">
    <property type="entry name" value="Pyruvate dehydrogenase E1 component subunit beta"/>
    <property type="match status" value="1"/>
</dbReference>
<dbReference type="CDD" id="cd07036">
    <property type="entry name" value="TPP_PYR_E1-PDHc-beta_like"/>
    <property type="match status" value="1"/>
</dbReference>
<dbReference type="FunFam" id="3.40.50.920:FF:000001">
    <property type="entry name" value="Pyruvate dehydrogenase E1 beta subunit"/>
    <property type="match status" value="1"/>
</dbReference>
<comment type="catalytic activity">
    <reaction evidence="10">
        <text>N(6)-[(R)-lipoyl]-L-lysyl-[protein] + pyruvate + H(+) = N(6)-[(R)-S(8)-acetyldihydrolipoyl]-L-lysyl-[protein] + CO2</text>
        <dbReference type="Rhea" id="RHEA:19189"/>
        <dbReference type="Rhea" id="RHEA-COMP:10474"/>
        <dbReference type="Rhea" id="RHEA-COMP:10478"/>
        <dbReference type="ChEBI" id="CHEBI:15361"/>
        <dbReference type="ChEBI" id="CHEBI:15378"/>
        <dbReference type="ChEBI" id="CHEBI:16526"/>
        <dbReference type="ChEBI" id="CHEBI:83099"/>
        <dbReference type="ChEBI" id="CHEBI:83111"/>
        <dbReference type="EC" id="1.2.4.1"/>
    </reaction>
</comment>
<dbReference type="SMART" id="SM00861">
    <property type="entry name" value="Transket_pyr"/>
    <property type="match status" value="1"/>
</dbReference>
<evidence type="ECO:0000256" key="4">
    <source>
        <dbReference type="ARBA" id="ARBA00022946"/>
    </source>
</evidence>
<dbReference type="EC" id="1.2.4.1" evidence="10"/>
<dbReference type="GO" id="GO:0046872">
    <property type="term" value="F:metal ion binding"/>
    <property type="evidence" value="ECO:0007669"/>
    <property type="project" value="UniProtKB-KW"/>
</dbReference>
<evidence type="ECO:0000256" key="3">
    <source>
        <dbReference type="ARBA" id="ARBA00022723"/>
    </source>
</evidence>
<evidence type="ECO:0000256" key="1">
    <source>
        <dbReference type="ARBA" id="ARBA00001964"/>
    </source>
</evidence>
<evidence type="ECO:0000259" key="11">
    <source>
        <dbReference type="SMART" id="SM00861"/>
    </source>
</evidence>
<comment type="function">
    <text evidence="10">The pyruvate dehydrogenase complex catalyzes the overall conversion of pyruvate to acetyl-CoA and CO2.</text>
</comment>
<evidence type="ECO:0000313" key="12">
    <source>
        <dbReference type="EMBL" id="KAF5390688.1"/>
    </source>
</evidence>
<dbReference type="NCBIfam" id="NF008854">
    <property type="entry name" value="PRK11892.1"/>
    <property type="match status" value="1"/>
</dbReference>
<dbReference type="GO" id="GO:0005739">
    <property type="term" value="C:mitochondrion"/>
    <property type="evidence" value="ECO:0007669"/>
    <property type="project" value="UniProtKB-SubCell"/>
</dbReference>
<keyword evidence="7 10" id="KW-0786">Thiamine pyrophosphate</keyword>
<evidence type="ECO:0000256" key="9">
    <source>
        <dbReference type="ARBA" id="ARBA00023317"/>
    </source>
</evidence>
<evidence type="ECO:0000256" key="5">
    <source>
        <dbReference type="ARBA" id="ARBA00022958"/>
    </source>
</evidence>
<keyword evidence="5" id="KW-0630">Potassium</keyword>
<dbReference type="Gene3D" id="3.40.50.920">
    <property type="match status" value="1"/>
</dbReference>
<evidence type="ECO:0000256" key="10">
    <source>
        <dbReference type="RuleBase" id="RU364074"/>
    </source>
</evidence>
<organism evidence="12 13">
    <name type="scientific">Collybiopsis confluens</name>
    <dbReference type="NCBI Taxonomy" id="2823264"/>
    <lineage>
        <taxon>Eukaryota</taxon>
        <taxon>Fungi</taxon>
        <taxon>Dikarya</taxon>
        <taxon>Basidiomycota</taxon>
        <taxon>Agaricomycotina</taxon>
        <taxon>Agaricomycetes</taxon>
        <taxon>Agaricomycetidae</taxon>
        <taxon>Agaricales</taxon>
        <taxon>Marasmiineae</taxon>
        <taxon>Omphalotaceae</taxon>
        <taxon>Collybiopsis</taxon>
    </lineage>
</organism>
<dbReference type="GO" id="GO:0004739">
    <property type="term" value="F:pyruvate dehydrogenase (acetyl-transferring) activity"/>
    <property type="evidence" value="ECO:0007669"/>
    <property type="project" value="UniProtKB-UniRule"/>
</dbReference>
<dbReference type="NCBIfam" id="NF006667">
    <property type="entry name" value="PRK09212.1"/>
    <property type="match status" value="1"/>
</dbReference>
<keyword evidence="13" id="KW-1185">Reference proteome</keyword>
<dbReference type="SUPFAM" id="SSF52922">
    <property type="entry name" value="TK C-terminal domain-like"/>
    <property type="match status" value="1"/>
</dbReference>
<dbReference type="PANTHER" id="PTHR11624:SF96">
    <property type="entry name" value="PYRUVATE DEHYDROGENASE E1 COMPONENT SUBUNIT BETA, MITOCHONDRIAL"/>
    <property type="match status" value="1"/>
</dbReference>
<comment type="cofactor">
    <cofactor evidence="1 10">
        <name>thiamine diphosphate</name>
        <dbReference type="ChEBI" id="CHEBI:58937"/>
    </cofactor>
</comment>
<keyword evidence="6 10" id="KW-0560">Oxidoreductase</keyword>
<dbReference type="Proteomes" id="UP000518752">
    <property type="component" value="Unassembled WGS sequence"/>
</dbReference>
<dbReference type="GO" id="GO:0006086">
    <property type="term" value="P:pyruvate decarboxylation to acetyl-CoA"/>
    <property type="evidence" value="ECO:0007669"/>
    <property type="project" value="InterPro"/>
</dbReference>
<dbReference type="Pfam" id="PF02780">
    <property type="entry name" value="Transketolase_C"/>
    <property type="match status" value="1"/>
</dbReference>
<feature type="domain" description="Transketolase-like pyrimidine-binding" evidence="11">
    <location>
        <begin position="55"/>
        <end position="230"/>
    </location>
</feature>
<dbReference type="EMBL" id="JAACJN010000014">
    <property type="protein sequence ID" value="KAF5390688.1"/>
    <property type="molecule type" value="Genomic_DNA"/>
</dbReference>
<keyword evidence="4" id="KW-0809">Transit peptide</keyword>
<keyword evidence="8" id="KW-0496">Mitochondrion</keyword>
<dbReference type="InterPro" id="IPR005475">
    <property type="entry name" value="Transketolase-like_Pyr-bd"/>
</dbReference>
<evidence type="ECO:0000256" key="2">
    <source>
        <dbReference type="ARBA" id="ARBA00004173"/>
    </source>
</evidence>
<evidence type="ECO:0000313" key="13">
    <source>
        <dbReference type="Proteomes" id="UP000518752"/>
    </source>
</evidence>
<name>A0A8H5HWG0_9AGAR</name>
<comment type="subcellular location">
    <subcellularLocation>
        <location evidence="2">Mitochondrion</location>
    </subcellularLocation>
</comment>
<dbReference type="InterPro" id="IPR029061">
    <property type="entry name" value="THDP-binding"/>
</dbReference>
<dbReference type="InterPro" id="IPR033248">
    <property type="entry name" value="Transketolase_C"/>
</dbReference>
<sequence length="383" mass="41497">MHAPVTITTGERIGSRKRARSLRLARSYATADSGHSVRLFPSSFPCTPNVSIAQMTVRDALNAAMEEEMIRDDKVYIMGEEVARYNGAYKVTKGLLDKFGEKRVVDTPITEMGFAGLATGAALAGLRPICEFMTFNFAMQAIDQIVNSAGKTYYMSGGNVPCPVVFRGPNGAAAGVAAQHSQDYAAWYGQVPGLKVVSPWSAEDCKGLLKTAIRDPNPVVFLENEMMYGVTFPMSAEAMSDNFLLPIGKAKIEREGSDVTIVAHSKMVTHSLEAADILAKEGIKAEVINLRSIRPLDIDTIKQSVKKTNRLLIAEGGFPAFGVGSEICAQIVESEAFDYLDAPVERVTGADVPTPYAANLEELAFPDTNLIVKVAKRSLYRTN</sequence>
<dbReference type="PANTHER" id="PTHR11624">
    <property type="entry name" value="DEHYDROGENASE RELATED"/>
    <property type="match status" value="1"/>
</dbReference>
<dbReference type="OrthoDB" id="10266385at2759"/>
<accession>A0A8H5HWG0</accession>
<dbReference type="Pfam" id="PF02779">
    <property type="entry name" value="Transket_pyr"/>
    <property type="match status" value="1"/>
</dbReference>
<evidence type="ECO:0000256" key="8">
    <source>
        <dbReference type="ARBA" id="ARBA00023128"/>
    </source>
</evidence>
<reference evidence="12 13" key="1">
    <citation type="journal article" date="2020" name="ISME J.">
        <title>Uncovering the hidden diversity of litter-decomposition mechanisms in mushroom-forming fungi.</title>
        <authorList>
            <person name="Floudas D."/>
            <person name="Bentzer J."/>
            <person name="Ahren D."/>
            <person name="Johansson T."/>
            <person name="Persson P."/>
            <person name="Tunlid A."/>
        </authorList>
    </citation>
    <scope>NUCLEOTIDE SEQUENCE [LARGE SCALE GENOMIC DNA]</scope>
    <source>
        <strain evidence="12 13">CBS 406.79</strain>
    </source>
</reference>
<keyword evidence="9 10" id="KW-0670">Pyruvate</keyword>
<dbReference type="AlphaFoldDB" id="A0A8H5HWG0"/>
<keyword evidence="3" id="KW-0479">Metal-binding</keyword>
<evidence type="ECO:0000256" key="6">
    <source>
        <dbReference type="ARBA" id="ARBA00023002"/>
    </source>
</evidence>
<gene>
    <name evidence="12" type="ORF">D9757_002728</name>
</gene>